<organism evidence="1 2">
    <name type="scientific">Luteolibacter flavescens</name>
    <dbReference type="NCBI Taxonomy" id="1859460"/>
    <lineage>
        <taxon>Bacteria</taxon>
        <taxon>Pseudomonadati</taxon>
        <taxon>Verrucomicrobiota</taxon>
        <taxon>Verrucomicrobiia</taxon>
        <taxon>Verrucomicrobiales</taxon>
        <taxon>Verrucomicrobiaceae</taxon>
        <taxon>Luteolibacter</taxon>
    </lineage>
</organism>
<gene>
    <name evidence="1" type="ORF">OKA04_16030</name>
</gene>
<sequence length="338" mass="36250">MSGTVTIAGGGLAGLSLAAGLRLHGIPVTVHEAGHYPRHRVCGEFISGVQCSTLDALGIAEALADAESLRSVTWWREGRLLHDDTLPEPAMGISRHRLDLRLKERVTGLTGEVIERSRHPREAAEGHVCAAGRVPQRGPWVGLKAHYLHLPMAADLEMHLGANGYAGLARVEDGRVNVCGLFRVDRATAGTGSGLLDAYLRAGGNGALADRLKSAQVDEPSFSAVAGFQLGRQRSAPGLCVVGDAESMIPPFTGNGMSMAFQSAELALDSLVRWSRGGLPWHDCVAEIRTLQRRRFRTRLTAARALHPLLLRRGGRVVIESIAAAGLLPFRPLLFLVR</sequence>
<keyword evidence="2" id="KW-1185">Reference proteome</keyword>
<evidence type="ECO:0000313" key="2">
    <source>
        <dbReference type="Proteomes" id="UP001207930"/>
    </source>
</evidence>
<dbReference type="Gene3D" id="3.50.50.60">
    <property type="entry name" value="FAD/NAD(P)-binding domain"/>
    <property type="match status" value="2"/>
</dbReference>
<dbReference type="PANTHER" id="PTHR42685">
    <property type="entry name" value="GERANYLGERANYL DIPHOSPHATE REDUCTASE"/>
    <property type="match status" value="1"/>
</dbReference>
<evidence type="ECO:0000313" key="1">
    <source>
        <dbReference type="EMBL" id="MCW1886247.1"/>
    </source>
</evidence>
<reference evidence="1 2" key="1">
    <citation type="submission" date="2022-10" db="EMBL/GenBank/DDBJ databases">
        <title>Luteolibacter flavescens strain MCCC 1K03193, whole genome shotgun sequencing project.</title>
        <authorList>
            <person name="Zhao G."/>
            <person name="Shen L."/>
        </authorList>
    </citation>
    <scope>NUCLEOTIDE SEQUENCE [LARGE SCALE GENOMIC DNA]</scope>
    <source>
        <strain evidence="1 2">MCCC 1K03193</strain>
    </source>
</reference>
<comment type="caution">
    <text evidence="1">The sequence shown here is derived from an EMBL/GenBank/DDBJ whole genome shotgun (WGS) entry which is preliminary data.</text>
</comment>
<dbReference type="PANTHER" id="PTHR42685:SF22">
    <property type="entry name" value="CONDITIONED MEDIUM FACTOR RECEPTOR 1"/>
    <property type="match status" value="1"/>
</dbReference>
<dbReference type="InterPro" id="IPR050407">
    <property type="entry name" value="Geranylgeranyl_reductase"/>
</dbReference>
<dbReference type="Proteomes" id="UP001207930">
    <property type="component" value="Unassembled WGS sequence"/>
</dbReference>
<name>A0ABT3FRS6_9BACT</name>
<dbReference type="InterPro" id="IPR036188">
    <property type="entry name" value="FAD/NAD-bd_sf"/>
</dbReference>
<evidence type="ECO:0008006" key="3">
    <source>
        <dbReference type="Google" id="ProtNLM"/>
    </source>
</evidence>
<dbReference type="SUPFAM" id="SSF51905">
    <property type="entry name" value="FAD/NAD(P)-binding domain"/>
    <property type="match status" value="1"/>
</dbReference>
<dbReference type="PRINTS" id="PR00420">
    <property type="entry name" value="RNGMNOXGNASE"/>
</dbReference>
<protein>
    <recommendedName>
        <fullName evidence="3">FAD-binding domain-containing protein</fullName>
    </recommendedName>
</protein>
<accession>A0ABT3FRS6</accession>
<proteinExistence type="predicted"/>
<dbReference type="EMBL" id="JAPDDS010000009">
    <property type="protein sequence ID" value="MCW1886247.1"/>
    <property type="molecule type" value="Genomic_DNA"/>
</dbReference>
<dbReference type="RefSeq" id="WP_264502205.1">
    <property type="nucleotide sequence ID" value="NZ_JAPDDS010000009.1"/>
</dbReference>